<accession>A0A2W6MVB9</accession>
<name>A0A2W6MVB9_9HELI</name>
<dbReference type="AlphaFoldDB" id="A0A2W6MVB9"/>
<reference evidence="2 3" key="1">
    <citation type="submission" date="2017-03" db="EMBL/GenBank/DDBJ databases">
        <title>Genomic and clinical evidence uncovers the enterohepatic species Helicobacter valdiviensis as a potential human intestinal pathogen.</title>
        <authorList>
            <person name="Fresia P."/>
            <person name="Jara R."/>
            <person name="Sierra R."/>
            <person name="Ferres I."/>
            <person name="Greif G."/>
            <person name="Iraola G."/>
            <person name="Collado L."/>
        </authorList>
    </citation>
    <scope>NUCLEOTIDE SEQUENCE [LARGE SCALE GENOMIC DNA]</scope>
    <source>
        <strain evidence="2 3">WBE14</strain>
    </source>
</reference>
<dbReference type="Proteomes" id="UP000249746">
    <property type="component" value="Unassembled WGS sequence"/>
</dbReference>
<keyword evidence="3" id="KW-1185">Reference proteome</keyword>
<protein>
    <submittedName>
        <fullName evidence="2">Recombination protein RecO</fullName>
    </submittedName>
</protein>
<evidence type="ECO:0000313" key="3">
    <source>
        <dbReference type="Proteomes" id="UP000249746"/>
    </source>
</evidence>
<dbReference type="Pfam" id="PF13114">
    <property type="entry name" value="RecO_N_2"/>
    <property type="match status" value="1"/>
</dbReference>
<dbReference type="NCBIfam" id="NF010483">
    <property type="entry name" value="PRK13908.1"/>
    <property type="match status" value="1"/>
</dbReference>
<feature type="domain" description="DNA replication/recombination mediator RecO N-terminal" evidence="1">
    <location>
        <begin position="1"/>
        <end position="71"/>
    </location>
</feature>
<dbReference type="RefSeq" id="WP_111229502.1">
    <property type="nucleotide sequence ID" value="NZ_NBIU01000007.1"/>
</dbReference>
<comment type="caution">
    <text evidence="2">The sequence shown here is derived from an EMBL/GenBank/DDBJ whole genome shotgun (WGS) entry which is preliminary data.</text>
</comment>
<evidence type="ECO:0000259" key="1">
    <source>
        <dbReference type="Pfam" id="PF13114"/>
    </source>
</evidence>
<dbReference type="InterPro" id="IPR022572">
    <property type="entry name" value="DNA_rep/recomb_RecO_N"/>
</dbReference>
<gene>
    <name evidence="2" type="ORF">B6S12_03870</name>
</gene>
<evidence type="ECO:0000313" key="2">
    <source>
        <dbReference type="EMBL" id="PZT48474.1"/>
    </source>
</evidence>
<dbReference type="EMBL" id="NBIU01000007">
    <property type="protein sequence ID" value="PZT48474.1"/>
    <property type="molecule type" value="Genomic_DNA"/>
</dbReference>
<dbReference type="OrthoDB" id="5338768at2"/>
<organism evidence="2 3">
    <name type="scientific">Helicobacter valdiviensis</name>
    <dbReference type="NCBI Taxonomy" id="1458358"/>
    <lineage>
        <taxon>Bacteria</taxon>
        <taxon>Pseudomonadati</taxon>
        <taxon>Campylobacterota</taxon>
        <taxon>Epsilonproteobacteria</taxon>
        <taxon>Campylobacterales</taxon>
        <taxon>Helicobacteraceae</taxon>
        <taxon>Helicobacter</taxon>
    </lineage>
</organism>
<sequence>MQGYILHTQKVREEDLLVKVLSPKQLYTLYRFYGARHSIIHLGNKIDFYIEKDLREIGKLRDPIHLGFAWEKEMQKRYFWQQFLKLLHTHLKDISTLEDFYFNLLEEGSMRLLKENPKRTILNLYIKLLNFEGRNNSLQSCLICEGILNEEVCITRGFVCAHPHCLKGEILTFSHLENLFNLQIELLEDDEVDKLWNVLMLGL</sequence>
<proteinExistence type="predicted"/>